<comment type="caution">
    <text evidence="1">The sequence shown here is derived from an EMBL/GenBank/DDBJ whole genome shotgun (WGS) entry which is preliminary data.</text>
</comment>
<accession>A0A4Z0LD50</accession>
<reference evidence="1 2" key="1">
    <citation type="submission" date="2019-04" db="EMBL/GenBank/DDBJ databases">
        <title>Flavobacterium sp. strain DS2-A Genome sequencing and assembly.</title>
        <authorList>
            <person name="Kim I."/>
        </authorList>
    </citation>
    <scope>NUCLEOTIDE SEQUENCE [LARGE SCALE GENOMIC DNA]</scope>
    <source>
        <strain evidence="1 2">DS2-A</strain>
    </source>
</reference>
<gene>
    <name evidence="1" type="ORF">E4635_02430</name>
</gene>
<dbReference type="AlphaFoldDB" id="A0A4Z0LD50"/>
<dbReference type="OrthoDB" id="262374at2"/>
<proteinExistence type="predicted"/>
<keyword evidence="2" id="KW-1185">Reference proteome</keyword>
<name>A0A4Z0LD50_9FLAO</name>
<evidence type="ECO:0000313" key="2">
    <source>
        <dbReference type="Proteomes" id="UP000297407"/>
    </source>
</evidence>
<evidence type="ECO:0000313" key="1">
    <source>
        <dbReference type="EMBL" id="TGD59806.1"/>
    </source>
</evidence>
<protein>
    <recommendedName>
        <fullName evidence="3">DUF3137 domain-containing protein</fullName>
    </recommendedName>
</protein>
<dbReference type="EMBL" id="SRLH01000001">
    <property type="protein sequence ID" value="TGD59806.1"/>
    <property type="molecule type" value="Genomic_DNA"/>
</dbReference>
<dbReference type="RefSeq" id="WP_135525012.1">
    <property type="nucleotide sequence ID" value="NZ_SRLH01000001.1"/>
</dbReference>
<dbReference type="Proteomes" id="UP000297407">
    <property type="component" value="Unassembled WGS sequence"/>
</dbReference>
<sequence>MLTIFNKERTNIWEFFALEIKAKFIKGISWRSDRTEINHNGRKIIFDNYTLWSGKYGQIMTRVVAPIVITDNFRFEIYRQTFPRNIGKIFGAQDIEIGRPDFDKEFIIKSNNGLKIKTLLQNQEIRHLIFLQKEVNIEISDHKGVYEEKLPENHFELSFYADGEIKDIEQLKSLLGLFKAMLDKLDEMKAIATP</sequence>
<organism evidence="1 2">
    <name type="scientific">Flavobacterium humi</name>
    <dbReference type="NCBI Taxonomy" id="2562683"/>
    <lineage>
        <taxon>Bacteria</taxon>
        <taxon>Pseudomonadati</taxon>
        <taxon>Bacteroidota</taxon>
        <taxon>Flavobacteriia</taxon>
        <taxon>Flavobacteriales</taxon>
        <taxon>Flavobacteriaceae</taxon>
        <taxon>Flavobacterium</taxon>
    </lineage>
</organism>
<evidence type="ECO:0008006" key="3">
    <source>
        <dbReference type="Google" id="ProtNLM"/>
    </source>
</evidence>